<dbReference type="STRING" id="1805483.A0A177EIP6"/>
<dbReference type="InterPro" id="IPR052237">
    <property type="entry name" value="Ataxin-7-like_regulator"/>
</dbReference>
<dbReference type="AlphaFoldDB" id="A0A177EIP6"/>
<comment type="caution">
    <text evidence="3">The sequence shown here is derived from an EMBL/GenBank/DDBJ whole genome shotgun (WGS) entry which is preliminary data.</text>
</comment>
<feature type="domain" description="SCA7" evidence="2">
    <location>
        <begin position="74"/>
        <end position="141"/>
    </location>
</feature>
<evidence type="ECO:0000259" key="2">
    <source>
        <dbReference type="PROSITE" id="PS51505"/>
    </source>
</evidence>
<dbReference type="InterPro" id="IPR013243">
    <property type="entry name" value="SCA7_dom"/>
</dbReference>
<dbReference type="Pfam" id="PF08313">
    <property type="entry name" value="SCA7"/>
    <property type="match status" value="1"/>
</dbReference>
<accession>A0A177EIP6</accession>
<dbReference type="Proteomes" id="UP000185944">
    <property type="component" value="Unassembled WGS sequence"/>
</dbReference>
<dbReference type="RefSeq" id="XP_067545408.1">
    <property type="nucleotide sequence ID" value="XM_067687700.1"/>
</dbReference>
<dbReference type="PANTHER" id="PTHR15117">
    <property type="entry name" value="ATAXIN 7 RELATED"/>
    <property type="match status" value="1"/>
</dbReference>
<protein>
    <recommendedName>
        <fullName evidence="2">SCA7 domain-containing protein</fullName>
    </recommendedName>
</protein>
<name>A0A177EIP6_9MICR</name>
<dbReference type="OrthoDB" id="21678at2759"/>
<sequence>MPQSRREVPKDAYFRRDTPEEAEISIPVVRELAPAKASREIMNRIPTDDALFTCTICKDVLLRRNIRDHHCKGVAPKPDTQFYDNHCGVVDPLTGTKCTRSLNCKAHSIHMKRALSKRSSSFDHLLKKSMDAKKKRKIEKAEKKIEKKEKVTDECIKLEDIICSRITHHNPIIDRSFCIPEIKFDTLAIRSVFFQPLKIQRYQQDRKVARKNDTLG</sequence>
<evidence type="ECO:0000313" key="3">
    <source>
        <dbReference type="EMBL" id="OAG31807.1"/>
    </source>
</evidence>
<dbReference type="PANTHER" id="PTHR15117:SF24">
    <property type="entry name" value="SCA7 DOMAIN-CONTAINING PROTEIN"/>
    <property type="match status" value="1"/>
</dbReference>
<keyword evidence="1" id="KW-0175">Coiled coil</keyword>
<feature type="coiled-coil region" evidence="1">
    <location>
        <begin position="131"/>
        <end position="158"/>
    </location>
</feature>
<dbReference type="VEuPathDB" id="MicrosporidiaDB:NEDG_00282"/>
<keyword evidence="4" id="KW-1185">Reference proteome</keyword>
<dbReference type="PROSITE" id="PS51505">
    <property type="entry name" value="SCA7"/>
    <property type="match status" value="1"/>
</dbReference>
<gene>
    <name evidence="3" type="ORF">NEDG_00282</name>
</gene>
<dbReference type="GeneID" id="93646632"/>
<organism evidence="3 4">
    <name type="scientific">Nematocida displodere</name>
    <dbReference type="NCBI Taxonomy" id="1805483"/>
    <lineage>
        <taxon>Eukaryota</taxon>
        <taxon>Fungi</taxon>
        <taxon>Fungi incertae sedis</taxon>
        <taxon>Microsporidia</taxon>
        <taxon>Nematocida</taxon>
    </lineage>
</organism>
<evidence type="ECO:0000313" key="4">
    <source>
        <dbReference type="Proteomes" id="UP000185944"/>
    </source>
</evidence>
<dbReference type="Gene3D" id="6.10.140.1270">
    <property type="match status" value="1"/>
</dbReference>
<evidence type="ECO:0000256" key="1">
    <source>
        <dbReference type="SAM" id="Coils"/>
    </source>
</evidence>
<reference evidence="3 4" key="1">
    <citation type="submission" date="2016-02" db="EMBL/GenBank/DDBJ databases">
        <title>Discovery of a natural microsporidian pathogen with a broad tissue tropism in Caenorhabditis elegans.</title>
        <authorList>
            <person name="Luallen R.J."/>
            <person name="Reinke A.W."/>
            <person name="Tong L."/>
            <person name="Botts M.R."/>
            <person name="Felix M.-A."/>
            <person name="Troemel E.R."/>
        </authorList>
    </citation>
    <scope>NUCLEOTIDE SEQUENCE [LARGE SCALE GENOMIC DNA]</scope>
    <source>
        <strain evidence="3 4">JUm2807</strain>
    </source>
</reference>
<proteinExistence type="predicted"/>
<dbReference type="EMBL" id="LTDL01000014">
    <property type="protein sequence ID" value="OAG31807.1"/>
    <property type="molecule type" value="Genomic_DNA"/>
</dbReference>